<evidence type="ECO:0000256" key="6">
    <source>
        <dbReference type="ARBA" id="ARBA00023098"/>
    </source>
</evidence>
<proteinExistence type="inferred from homology"/>
<name>A0A9D2B0B6_9GAMM</name>
<protein>
    <recommendedName>
        <fullName evidence="9">3-hydroxyacyl-[acyl-carrier-protein] dehydratase FabZ</fullName>
        <ecNumber evidence="9">4.2.1.59</ecNumber>
    </recommendedName>
    <alternativeName>
        <fullName evidence="9">(3R)-hydroxymyristoyl-[acyl-carrier-protein] dehydratase</fullName>
        <shortName evidence="9">(3R)-hydroxymyristoyl-ACP dehydrase</shortName>
    </alternativeName>
    <alternativeName>
        <fullName evidence="9">Beta-hydroxyacyl-ACP dehydratase</fullName>
    </alternativeName>
</protein>
<dbReference type="FunFam" id="3.10.129.10:FF:000001">
    <property type="entry name" value="3-hydroxyacyl-[acyl-carrier-protein] dehydratase FabZ"/>
    <property type="match status" value="1"/>
</dbReference>
<comment type="function">
    <text evidence="8 9">Involved in unsaturated fatty acids biosynthesis. Catalyzes the dehydration of short chain beta-hydroxyacyl-ACPs and long chain saturated and unsaturated beta-hydroxyacyl-ACPs.</text>
</comment>
<keyword evidence="6 9" id="KW-0443">Lipid metabolism</keyword>
<feature type="active site" evidence="9">
    <location>
        <position position="62"/>
    </location>
</feature>
<dbReference type="NCBIfam" id="NF000582">
    <property type="entry name" value="PRK00006.1"/>
    <property type="match status" value="1"/>
</dbReference>
<gene>
    <name evidence="9 10" type="primary">fabZ</name>
    <name evidence="10" type="ORF">H9850_03310</name>
</gene>
<dbReference type="EC" id="4.2.1.59" evidence="9"/>
<evidence type="ECO:0000256" key="1">
    <source>
        <dbReference type="ARBA" id="ARBA00004496"/>
    </source>
</evidence>
<keyword evidence="7 9" id="KW-0456">Lyase</keyword>
<reference evidence="10" key="1">
    <citation type="journal article" date="2021" name="PeerJ">
        <title>Extensive microbial diversity within the chicken gut microbiome revealed by metagenomics and culture.</title>
        <authorList>
            <person name="Gilroy R."/>
            <person name="Ravi A."/>
            <person name="Getino M."/>
            <person name="Pursley I."/>
            <person name="Horton D.L."/>
            <person name="Alikhan N.F."/>
            <person name="Baker D."/>
            <person name="Gharbi K."/>
            <person name="Hall N."/>
            <person name="Watson M."/>
            <person name="Adriaenssens E.M."/>
            <person name="Foster-Nyarko E."/>
            <person name="Jarju S."/>
            <person name="Secka A."/>
            <person name="Antonio M."/>
            <person name="Oren A."/>
            <person name="Chaudhuri R.R."/>
            <person name="La Ragione R."/>
            <person name="Hildebrand F."/>
            <person name="Pallen M.J."/>
        </authorList>
    </citation>
    <scope>NUCLEOTIDE SEQUENCE</scope>
    <source>
        <strain evidence="10">USASDec5-558</strain>
    </source>
</reference>
<dbReference type="GO" id="GO:0019171">
    <property type="term" value="F:(3R)-hydroxyacyl-[acyl-carrier-protein] dehydratase activity"/>
    <property type="evidence" value="ECO:0007669"/>
    <property type="project" value="UniProtKB-EC"/>
</dbReference>
<evidence type="ECO:0000256" key="8">
    <source>
        <dbReference type="ARBA" id="ARBA00025049"/>
    </source>
</evidence>
<dbReference type="GO" id="GO:0005737">
    <property type="term" value="C:cytoplasm"/>
    <property type="evidence" value="ECO:0007669"/>
    <property type="project" value="UniProtKB-SubCell"/>
</dbReference>
<evidence type="ECO:0000256" key="4">
    <source>
        <dbReference type="ARBA" id="ARBA00022516"/>
    </source>
</evidence>
<dbReference type="NCBIfam" id="TIGR01750">
    <property type="entry name" value="fabZ"/>
    <property type="match status" value="1"/>
</dbReference>
<organism evidence="10 11">
    <name type="scientific">Candidatus Anaerobiospirillum pullistercoris</name>
    <dbReference type="NCBI Taxonomy" id="2838452"/>
    <lineage>
        <taxon>Bacteria</taxon>
        <taxon>Pseudomonadati</taxon>
        <taxon>Pseudomonadota</taxon>
        <taxon>Gammaproteobacteria</taxon>
        <taxon>Aeromonadales</taxon>
        <taxon>Succinivibrionaceae</taxon>
        <taxon>Anaerobiospirillum</taxon>
    </lineage>
</organism>
<evidence type="ECO:0000256" key="3">
    <source>
        <dbReference type="ARBA" id="ARBA00022490"/>
    </source>
</evidence>
<evidence type="ECO:0000256" key="9">
    <source>
        <dbReference type="HAMAP-Rule" id="MF_00406"/>
    </source>
</evidence>
<evidence type="ECO:0000256" key="5">
    <source>
        <dbReference type="ARBA" id="ARBA00022556"/>
    </source>
</evidence>
<comment type="catalytic activity">
    <reaction evidence="9">
        <text>a (3R)-hydroxyacyl-[ACP] = a (2E)-enoyl-[ACP] + H2O</text>
        <dbReference type="Rhea" id="RHEA:13097"/>
        <dbReference type="Rhea" id="RHEA-COMP:9925"/>
        <dbReference type="Rhea" id="RHEA-COMP:9945"/>
        <dbReference type="ChEBI" id="CHEBI:15377"/>
        <dbReference type="ChEBI" id="CHEBI:78784"/>
        <dbReference type="ChEBI" id="CHEBI:78827"/>
        <dbReference type="EC" id="4.2.1.59"/>
    </reaction>
</comment>
<evidence type="ECO:0000256" key="2">
    <source>
        <dbReference type="ARBA" id="ARBA00009174"/>
    </source>
</evidence>
<comment type="similarity">
    <text evidence="2 9">Belongs to the thioester dehydratase family. FabZ subfamily.</text>
</comment>
<keyword evidence="3 9" id="KW-0963">Cytoplasm</keyword>
<evidence type="ECO:0000313" key="11">
    <source>
        <dbReference type="Proteomes" id="UP000886829"/>
    </source>
</evidence>
<reference evidence="10" key="2">
    <citation type="submission" date="2021-04" db="EMBL/GenBank/DDBJ databases">
        <authorList>
            <person name="Gilroy R."/>
        </authorList>
    </citation>
    <scope>NUCLEOTIDE SEQUENCE</scope>
    <source>
        <strain evidence="10">USASDec5-558</strain>
    </source>
</reference>
<evidence type="ECO:0000313" key="10">
    <source>
        <dbReference type="EMBL" id="HIX56483.1"/>
    </source>
</evidence>
<keyword evidence="5 9" id="KW-0441">Lipid A biosynthesis</keyword>
<dbReference type="EMBL" id="DXEV01000065">
    <property type="protein sequence ID" value="HIX56483.1"/>
    <property type="molecule type" value="Genomic_DNA"/>
</dbReference>
<evidence type="ECO:0000256" key="7">
    <source>
        <dbReference type="ARBA" id="ARBA00023239"/>
    </source>
</evidence>
<comment type="subcellular location">
    <subcellularLocation>
        <location evidence="1 9">Cytoplasm</location>
    </subcellularLocation>
</comment>
<dbReference type="InterPro" id="IPR013114">
    <property type="entry name" value="FabA_FabZ"/>
</dbReference>
<dbReference type="GO" id="GO:0009245">
    <property type="term" value="P:lipid A biosynthetic process"/>
    <property type="evidence" value="ECO:0007669"/>
    <property type="project" value="UniProtKB-UniRule"/>
</dbReference>
<dbReference type="SUPFAM" id="SSF54637">
    <property type="entry name" value="Thioesterase/thiol ester dehydrase-isomerase"/>
    <property type="match status" value="1"/>
</dbReference>
<dbReference type="GO" id="GO:0006633">
    <property type="term" value="P:fatty acid biosynthetic process"/>
    <property type="evidence" value="ECO:0007669"/>
    <property type="project" value="UniProtKB-UniRule"/>
</dbReference>
<dbReference type="Pfam" id="PF07977">
    <property type="entry name" value="FabA"/>
    <property type="match status" value="1"/>
</dbReference>
<dbReference type="InterPro" id="IPR010084">
    <property type="entry name" value="FabZ"/>
</dbReference>
<dbReference type="HAMAP" id="MF_00406">
    <property type="entry name" value="FabZ"/>
    <property type="match status" value="1"/>
</dbReference>
<comment type="caution">
    <text evidence="10">The sequence shown here is derived from an EMBL/GenBank/DDBJ whole genome shotgun (WGS) entry which is preliminary data.</text>
</comment>
<keyword evidence="4 9" id="KW-0444">Lipid biosynthesis</keyword>
<accession>A0A9D2B0B6</accession>
<dbReference type="GO" id="GO:0016020">
    <property type="term" value="C:membrane"/>
    <property type="evidence" value="ECO:0007669"/>
    <property type="project" value="GOC"/>
</dbReference>
<dbReference type="PANTHER" id="PTHR30272">
    <property type="entry name" value="3-HYDROXYACYL-[ACYL-CARRIER-PROTEIN] DEHYDRATASE"/>
    <property type="match status" value="1"/>
</dbReference>
<dbReference type="Gene3D" id="3.10.129.10">
    <property type="entry name" value="Hotdog Thioesterase"/>
    <property type="match status" value="1"/>
</dbReference>
<dbReference type="CDD" id="cd01288">
    <property type="entry name" value="FabZ"/>
    <property type="match status" value="1"/>
</dbReference>
<dbReference type="Proteomes" id="UP000886829">
    <property type="component" value="Unassembled WGS sequence"/>
</dbReference>
<dbReference type="AlphaFoldDB" id="A0A9D2B0B6"/>
<dbReference type="InterPro" id="IPR029069">
    <property type="entry name" value="HotDog_dom_sf"/>
</dbReference>
<dbReference type="PANTHER" id="PTHR30272:SF1">
    <property type="entry name" value="3-HYDROXYACYL-[ACYL-CARRIER-PROTEIN] DEHYDRATASE"/>
    <property type="match status" value="1"/>
</dbReference>
<sequence>MSEIQENSEKKTLNVEEIMELLPHRYPFLMVDKVLDYQVTDEHKTLRAVKNVSFNEPFFQGHFPGKPVLPGVLILEAMAQATGVLAFTMVGKPEPGELYYFASIDHARFRRPVVPGDQLILDVEFLKEKRGIASFKGVASVDGEVVCSADLMCAKVRT</sequence>